<feature type="transmembrane region" description="Helical" evidence="1">
    <location>
        <begin position="78"/>
        <end position="98"/>
    </location>
</feature>
<evidence type="ECO:0008006" key="4">
    <source>
        <dbReference type="Google" id="ProtNLM"/>
    </source>
</evidence>
<reference evidence="2 3" key="1">
    <citation type="journal article" date="2013" name="Int. J. Syst. Evol. Microbiol.">
        <title>Marinoscillum luteum sp. nov., isolated from marine sediment.</title>
        <authorList>
            <person name="Cha I.T."/>
            <person name="Park S.J."/>
            <person name="Kim S.J."/>
            <person name="Kim J.G."/>
            <person name="Jung M.Y."/>
            <person name="Shin K.S."/>
            <person name="Kwon K.K."/>
            <person name="Yang S.H."/>
            <person name="Seo Y.S."/>
            <person name="Rhee S.K."/>
        </authorList>
    </citation>
    <scope>NUCLEOTIDE SEQUENCE [LARGE SCALE GENOMIC DNA]</scope>
    <source>
        <strain evidence="2 3">KCTC 23939</strain>
    </source>
</reference>
<gene>
    <name evidence="2" type="ORF">ACHKAR_12740</name>
</gene>
<dbReference type="RefSeq" id="WP_159584925.1">
    <property type="nucleotide sequence ID" value="NZ_JBIPKE010000017.1"/>
</dbReference>
<dbReference type="EMBL" id="JBIPKE010000017">
    <property type="protein sequence ID" value="MFH6984312.1"/>
    <property type="molecule type" value="Genomic_DNA"/>
</dbReference>
<organism evidence="2 3">
    <name type="scientific">Marinoscillum luteum</name>
    <dbReference type="NCBI Taxonomy" id="861051"/>
    <lineage>
        <taxon>Bacteria</taxon>
        <taxon>Pseudomonadati</taxon>
        <taxon>Bacteroidota</taxon>
        <taxon>Cytophagia</taxon>
        <taxon>Cytophagales</taxon>
        <taxon>Reichenbachiellaceae</taxon>
        <taxon>Marinoscillum</taxon>
    </lineage>
</organism>
<evidence type="ECO:0000256" key="1">
    <source>
        <dbReference type="SAM" id="Phobius"/>
    </source>
</evidence>
<evidence type="ECO:0000313" key="2">
    <source>
        <dbReference type="EMBL" id="MFH6984312.1"/>
    </source>
</evidence>
<comment type="caution">
    <text evidence="2">The sequence shown here is derived from an EMBL/GenBank/DDBJ whole genome shotgun (WGS) entry which is preliminary data.</text>
</comment>
<keyword evidence="3" id="KW-1185">Reference proteome</keyword>
<name>A0ABW7NA01_9BACT</name>
<keyword evidence="1" id="KW-1133">Transmembrane helix</keyword>
<keyword evidence="1" id="KW-0472">Membrane</keyword>
<feature type="transmembrane region" description="Helical" evidence="1">
    <location>
        <begin position="40"/>
        <end position="58"/>
    </location>
</feature>
<accession>A0ABW7NA01</accession>
<protein>
    <recommendedName>
        <fullName evidence="4">MotA/TolQ/ExbB proton channel domain-containing protein</fullName>
    </recommendedName>
</protein>
<sequence length="103" mass="10698">MDIIDVGLYASYILIVLCALAAIIIPLAQSLGDPQSLIKSGIGLGALIVVFLIGYIIAGSDTGSADITESTSKLVGGGIISMYIFFFIALAGIVYTEISKLIK</sequence>
<keyword evidence="1" id="KW-0812">Transmembrane</keyword>
<proteinExistence type="predicted"/>
<evidence type="ECO:0000313" key="3">
    <source>
        <dbReference type="Proteomes" id="UP001610063"/>
    </source>
</evidence>
<dbReference type="Proteomes" id="UP001610063">
    <property type="component" value="Unassembled WGS sequence"/>
</dbReference>
<feature type="transmembrane region" description="Helical" evidence="1">
    <location>
        <begin position="6"/>
        <end position="28"/>
    </location>
</feature>